<reference evidence="3" key="1">
    <citation type="journal article" date="2019" name="Int. J. Syst. Evol. Microbiol.">
        <title>The Global Catalogue of Microorganisms (GCM) 10K type strain sequencing project: providing services to taxonomists for standard genome sequencing and annotation.</title>
        <authorList>
            <consortium name="The Broad Institute Genomics Platform"/>
            <consortium name="The Broad Institute Genome Sequencing Center for Infectious Disease"/>
            <person name="Wu L."/>
            <person name="Ma J."/>
        </authorList>
    </citation>
    <scope>NUCLEOTIDE SEQUENCE [LARGE SCALE GENOMIC DNA]</scope>
    <source>
        <strain evidence="3">NBRC 105830</strain>
    </source>
</reference>
<feature type="transmembrane region" description="Helical" evidence="1">
    <location>
        <begin position="34"/>
        <end position="55"/>
    </location>
</feature>
<evidence type="ECO:0000256" key="1">
    <source>
        <dbReference type="SAM" id="Phobius"/>
    </source>
</evidence>
<dbReference type="Proteomes" id="UP001157109">
    <property type="component" value="Unassembled WGS sequence"/>
</dbReference>
<feature type="transmembrane region" description="Helical" evidence="1">
    <location>
        <begin position="100"/>
        <end position="126"/>
    </location>
</feature>
<organism evidence="2 3">
    <name type="scientific">Arsenicicoccus piscis</name>
    <dbReference type="NCBI Taxonomy" id="673954"/>
    <lineage>
        <taxon>Bacteria</taxon>
        <taxon>Bacillati</taxon>
        <taxon>Actinomycetota</taxon>
        <taxon>Actinomycetes</taxon>
        <taxon>Micrococcales</taxon>
        <taxon>Intrasporangiaceae</taxon>
        <taxon>Arsenicicoccus</taxon>
    </lineage>
</organism>
<dbReference type="Pfam" id="PF09656">
    <property type="entry name" value="PGPGW"/>
    <property type="match status" value="1"/>
</dbReference>
<accession>A0ABQ6HQQ2</accession>
<keyword evidence="1" id="KW-0472">Membrane</keyword>
<keyword evidence="3" id="KW-1185">Reference proteome</keyword>
<comment type="caution">
    <text evidence="2">The sequence shown here is derived from an EMBL/GenBank/DDBJ whole genome shotgun (WGS) entry which is preliminary data.</text>
</comment>
<evidence type="ECO:0000313" key="2">
    <source>
        <dbReference type="EMBL" id="GMA19875.1"/>
    </source>
</evidence>
<dbReference type="InterPro" id="IPR019099">
    <property type="entry name" value="Uncharacterised_PGPGW_TM"/>
</dbReference>
<proteinExistence type="predicted"/>
<name>A0ABQ6HQQ2_9MICO</name>
<dbReference type="RefSeq" id="WP_241444636.1">
    <property type="nucleotide sequence ID" value="NZ_BSUJ01000001.1"/>
</dbReference>
<dbReference type="EMBL" id="BSUJ01000001">
    <property type="protein sequence ID" value="GMA19875.1"/>
    <property type="molecule type" value="Genomic_DNA"/>
</dbReference>
<keyword evidence="1" id="KW-0812">Transmembrane</keyword>
<protein>
    <submittedName>
        <fullName evidence="2">TIGR02611 family protein</fullName>
    </submittedName>
</protein>
<feature type="transmembrane region" description="Helical" evidence="1">
    <location>
        <begin position="61"/>
        <end position="79"/>
    </location>
</feature>
<keyword evidence="1" id="KW-1133">Transmembrane helix</keyword>
<evidence type="ECO:0000313" key="3">
    <source>
        <dbReference type="Proteomes" id="UP001157109"/>
    </source>
</evidence>
<sequence length="154" mass="18003">MHRPDAHPRGEARTRRERWHAQRTRWRTDPRTSLLYRGVVVVLGFVVVVIGLILVPFPGPGWLIVFCGVAIWSEVFPWAERLRDRGFLLLRRWEAWVLTLPAFWRFLGGAMTALGIATGLALYVWWSGVPNWLPDVMEHRVEEFFRRHLPARPA</sequence>
<gene>
    <name evidence="2" type="ORF">GCM10025862_18960</name>
</gene>